<reference evidence="2 4" key="2">
    <citation type="submission" date="2016-10" db="EMBL/GenBank/DDBJ databases">
        <authorList>
            <person name="de Groot N.N."/>
        </authorList>
    </citation>
    <scope>NUCLEOTIDE SEQUENCE [LARGE SCALE GENOMIC DNA]</scope>
    <source>
        <strain evidence="2 4">CGMCC 1.10239</strain>
    </source>
</reference>
<organism evidence="2 4">
    <name type="scientific">Paenibacillus jilunlii</name>
    <dbReference type="NCBI Taxonomy" id="682956"/>
    <lineage>
        <taxon>Bacteria</taxon>
        <taxon>Bacillati</taxon>
        <taxon>Bacillota</taxon>
        <taxon>Bacilli</taxon>
        <taxon>Bacillales</taxon>
        <taxon>Paenibacillaceae</taxon>
        <taxon>Paenibacillus</taxon>
    </lineage>
</organism>
<evidence type="ECO:0000313" key="2">
    <source>
        <dbReference type="EMBL" id="SDM37362.1"/>
    </source>
</evidence>
<accession>A0A1G9SPK9</accession>
<evidence type="ECO:0000313" key="1">
    <source>
        <dbReference type="EMBL" id="KWX75147.1"/>
    </source>
</evidence>
<evidence type="ECO:0000313" key="3">
    <source>
        <dbReference type="Proteomes" id="UP000070252"/>
    </source>
</evidence>
<dbReference type="AlphaFoldDB" id="A0A1G9SPK9"/>
<name>A0A1G9SPK9_9BACL</name>
<dbReference type="EMBL" id="FNGM01000012">
    <property type="protein sequence ID" value="SDM37362.1"/>
    <property type="molecule type" value="Genomic_DNA"/>
</dbReference>
<evidence type="ECO:0000313" key="4">
    <source>
        <dbReference type="Proteomes" id="UP000182783"/>
    </source>
</evidence>
<reference evidence="1 3" key="1">
    <citation type="submission" date="2015-08" db="EMBL/GenBank/DDBJ databases">
        <title>Genome of Paenibacillus jilunlii.</title>
        <authorList>
            <person name="Sant'Anna F.H."/>
            <person name="Ambrosini A."/>
            <person name="Souza R."/>
            <person name="Bach E."/>
            <person name="Fernandes G."/>
            <person name="Balsanelli E."/>
            <person name="Baura V.A."/>
            <person name="Pedrosa F.O."/>
            <person name="Souza E.M."/>
            <person name="Passaglia L."/>
        </authorList>
    </citation>
    <scope>NUCLEOTIDE SEQUENCE [LARGE SCALE GENOMIC DNA]</scope>
    <source>
        <strain evidence="1 3">DSM 23019</strain>
    </source>
</reference>
<dbReference type="Proteomes" id="UP000182783">
    <property type="component" value="Unassembled WGS sequence"/>
</dbReference>
<dbReference type="Proteomes" id="UP000070252">
    <property type="component" value="Unassembled WGS sequence"/>
</dbReference>
<keyword evidence="3" id="KW-1185">Reference proteome</keyword>
<dbReference type="EMBL" id="LIPY01000112">
    <property type="protein sequence ID" value="KWX75147.1"/>
    <property type="molecule type" value="Genomic_DNA"/>
</dbReference>
<gene>
    <name evidence="1" type="ORF">AML91_13915</name>
    <name evidence="2" type="ORF">SAMN05216191_11216</name>
</gene>
<sequence length="106" mass="12081">MKAVTIAVIYYLSEYDYAQFSFDGTVSIEVMMLGNKPIESLIYKKKGSSCEGWPFLPCIQKSLKLLDLNHIHTIVVVNRGMVVCEPINIRESKRSATNSTNFLLYR</sequence>
<proteinExistence type="predicted"/>
<protein>
    <submittedName>
        <fullName evidence="2">Uncharacterized protein</fullName>
    </submittedName>
</protein>